<organism evidence="3 4">
    <name type="scientific">Macrolepiota fuliginosa MF-IS2</name>
    <dbReference type="NCBI Taxonomy" id="1400762"/>
    <lineage>
        <taxon>Eukaryota</taxon>
        <taxon>Fungi</taxon>
        <taxon>Dikarya</taxon>
        <taxon>Basidiomycota</taxon>
        <taxon>Agaricomycotina</taxon>
        <taxon>Agaricomycetes</taxon>
        <taxon>Agaricomycetidae</taxon>
        <taxon>Agaricales</taxon>
        <taxon>Agaricineae</taxon>
        <taxon>Agaricaceae</taxon>
        <taxon>Macrolepiota</taxon>
    </lineage>
</organism>
<feature type="transmembrane region" description="Helical" evidence="2">
    <location>
        <begin position="54"/>
        <end position="79"/>
    </location>
</feature>
<dbReference type="Proteomes" id="UP000807342">
    <property type="component" value="Unassembled WGS sequence"/>
</dbReference>
<reference evidence="3" key="1">
    <citation type="submission" date="2020-11" db="EMBL/GenBank/DDBJ databases">
        <authorList>
            <consortium name="DOE Joint Genome Institute"/>
            <person name="Ahrendt S."/>
            <person name="Riley R."/>
            <person name="Andreopoulos W."/>
            <person name="Labutti K."/>
            <person name="Pangilinan J."/>
            <person name="Ruiz-Duenas F.J."/>
            <person name="Barrasa J.M."/>
            <person name="Sanchez-Garcia M."/>
            <person name="Camarero S."/>
            <person name="Miyauchi S."/>
            <person name="Serrano A."/>
            <person name="Linde D."/>
            <person name="Babiker R."/>
            <person name="Drula E."/>
            <person name="Ayuso-Fernandez I."/>
            <person name="Pacheco R."/>
            <person name="Padilla G."/>
            <person name="Ferreira P."/>
            <person name="Barriuso J."/>
            <person name="Kellner H."/>
            <person name="Castanera R."/>
            <person name="Alfaro M."/>
            <person name="Ramirez L."/>
            <person name="Pisabarro A.G."/>
            <person name="Kuo A."/>
            <person name="Tritt A."/>
            <person name="Lipzen A."/>
            <person name="He G."/>
            <person name="Yan M."/>
            <person name="Ng V."/>
            <person name="Cullen D."/>
            <person name="Martin F."/>
            <person name="Rosso M.-N."/>
            <person name="Henrissat B."/>
            <person name="Hibbett D."/>
            <person name="Martinez A.T."/>
            <person name="Grigoriev I.V."/>
        </authorList>
    </citation>
    <scope>NUCLEOTIDE SEQUENCE</scope>
    <source>
        <strain evidence="3">MF-IS2</strain>
    </source>
</reference>
<evidence type="ECO:0000313" key="4">
    <source>
        <dbReference type="Proteomes" id="UP000807342"/>
    </source>
</evidence>
<keyword evidence="2" id="KW-0812">Transmembrane</keyword>
<gene>
    <name evidence="3" type="ORF">P691DRAFT_803980</name>
</gene>
<protein>
    <submittedName>
        <fullName evidence="3">Uncharacterized protein</fullName>
    </submittedName>
</protein>
<sequence length="590" mass="62887">MSSSNDTSGVQFNTVSSPVDEKRDNGSPTGTAAVPSLPYHPDEPKSVISRRTRIIFYLRFLLFVFIELAFIALAAVCLAKPVPLNITLRLSDSEVKGGFTVIFIVWQSLAIIAGGYILADAFSREWSVQLAQIVPGTTDRVSTVTSGFLDRILYFFTKRASGTFKLAFLASLSFMALTQLAPGTISAATTLIDVPMVVNIGNPISLVATTELTQDILSATNRANLIVRLEQVEHSPFGLKLPPNRLVALPSVNLTDLHNGTLEYDSDVVEFHSDCHWEAPSFVNVTGVGPLAVAAGQEWSNTFVFGTGLAASSISSLALTSNQVTENISTIATLFIGGNGTFHKNPPLSPTSFAIDLGTLPSTFISAGVGVTIGGQPFVGPLASVLVCEPHPDISGGRVQLSSDGTISIIDSGRPATGNILPSAVNLMFTNALQSALISIEPLEQLNGVNNVASIMFMANSSVDWNSAQNIPTLDIATINKNMDTFLLSAAKAFLDGYRKTGTSPTPTFDLTPVPAIGQEQRLALTSSKGLFITTIVVSAISMGLLFALCQATLSLKRYPFDLHSVFTVLQEDNGRRASIYVPHQRSESV</sequence>
<keyword evidence="2" id="KW-0472">Membrane</keyword>
<comment type="caution">
    <text evidence="3">The sequence shown here is derived from an EMBL/GenBank/DDBJ whole genome shotgun (WGS) entry which is preliminary data.</text>
</comment>
<dbReference type="EMBL" id="MU151247">
    <property type="protein sequence ID" value="KAF9446412.1"/>
    <property type="molecule type" value="Genomic_DNA"/>
</dbReference>
<feature type="transmembrane region" description="Helical" evidence="2">
    <location>
        <begin position="531"/>
        <end position="554"/>
    </location>
</feature>
<accession>A0A9P5XAI5</accession>
<keyword evidence="4" id="KW-1185">Reference proteome</keyword>
<feature type="compositionally biased region" description="Polar residues" evidence="1">
    <location>
        <begin position="1"/>
        <end position="17"/>
    </location>
</feature>
<dbReference type="AlphaFoldDB" id="A0A9P5XAI5"/>
<keyword evidence="2" id="KW-1133">Transmembrane helix</keyword>
<feature type="transmembrane region" description="Helical" evidence="2">
    <location>
        <begin position="99"/>
        <end position="119"/>
    </location>
</feature>
<proteinExistence type="predicted"/>
<evidence type="ECO:0000313" key="3">
    <source>
        <dbReference type="EMBL" id="KAF9446412.1"/>
    </source>
</evidence>
<evidence type="ECO:0000256" key="2">
    <source>
        <dbReference type="SAM" id="Phobius"/>
    </source>
</evidence>
<feature type="region of interest" description="Disordered" evidence="1">
    <location>
        <begin position="1"/>
        <end position="38"/>
    </location>
</feature>
<name>A0A9P5XAI5_9AGAR</name>
<evidence type="ECO:0000256" key="1">
    <source>
        <dbReference type="SAM" id="MobiDB-lite"/>
    </source>
</evidence>
<dbReference type="OrthoDB" id="3002717at2759"/>